<name>A0A268EX73_9BACL</name>
<feature type="domain" description="Copper amine oxidase-like N-terminal" evidence="1">
    <location>
        <begin position="38"/>
        <end position="139"/>
    </location>
</feature>
<organism evidence="2 3">
    <name type="scientific">Paenibacillus campinasensis</name>
    <dbReference type="NCBI Taxonomy" id="66347"/>
    <lineage>
        <taxon>Bacteria</taxon>
        <taxon>Bacillati</taxon>
        <taxon>Bacillota</taxon>
        <taxon>Bacilli</taxon>
        <taxon>Bacillales</taxon>
        <taxon>Paenibacillaceae</taxon>
        <taxon>Paenibacillus</taxon>
    </lineage>
</organism>
<dbReference type="InterPro" id="IPR012854">
    <property type="entry name" value="Cu_amine_oxidase-like_N"/>
</dbReference>
<comment type="caution">
    <text evidence="2">The sequence shown here is derived from an EMBL/GenBank/DDBJ whole genome shotgun (WGS) entry which is preliminary data.</text>
</comment>
<evidence type="ECO:0000313" key="2">
    <source>
        <dbReference type="EMBL" id="PAD77718.1"/>
    </source>
</evidence>
<evidence type="ECO:0000259" key="1">
    <source>
        <dbReference type="Pfam" id="PF07833"/>
    </source>
</evidence>
<dbReference type="OrthoDB" id="2696313at2"/>
<protein>
    <recommendedName>
        <fullName evidence="1">Copper amine oxidase-like N-terminal domain-containing protein</fullName>
    </recommendedName>
</protein>
<dbReference type="Proteomes" id="UP000215596">
    <property type="component" value="Unassembled WGS sequence"/>
</dbReference>
<dbReference type="InterPro" id="IPR036582">
    <property type="entry name" value="Mao_N_sf"/>
</dbReference>
<dbReference type="Pfam" id="PF07833">
    <property type="entry name" value="Cu_amine_oxidN1"/>
    <property type="match status" value="1"/>
</dbReference>
<dbReference type="RefSeq" id="WP_095264792.1">
    <property type="nucleotide sequence ID" value="NZ_NPBY01000028.1"/>
</dbReference>
<reference evidence="2 3" key="1">
    <citation type="submission" date="2017-07" db="EMBL/GenBank/DDBJ databases">
        <title>Isolation and whole genome analysis of endospore-forming bacteria from heroin.</title>
        <authorList>
            <person name="Kalinowski J."/>
            <person name="Ahrens B."/>
            <person name="Al-Dilaimi A."/>
            <person name="Winkler A."/>
            <person name="Wibberg D."/>
            <person name="Schleenbecker U."/>
            <person name="Ruckert C."/>
            <person name="Wolfel R."/>
            <person name="Grass G."/>
        </authorList>
    </citation>
    <scope>NUCLEOTIDE SEQUENCE [LARGE SCALE GENOMIC DNA]</scope>
    <source>
        <strain evidence="2 3">7537-G1</strain>
    </source>
</reference>
<gene>
    <name evidence="2" type="ORF">CHH67_08740</name>
</gene>
<dbReference type="Gene3D" id="3.30.457.10">
    <property type="entry name" value="Copper amine oxidase-like, N-terminal domain"/>
    <property type="match status" value="1"/>
</dbReference>
<evidence type="ECO:0000313" key="3">
    <source>
        <dbReference type="Proteomes" id="UP000215596"/>
    </source>
</evidence>
<dbReference type="AlphaFoldDB" id="A0A268EX73"/>
<sequence length="366" mass="40452">MKSYIIAGITALLLIVIMSQLLQDRVQAQDEAAPIVIVDGEAVPSPGYPFYSGDILYVPARVMGTYYPYTFRWDNAEKSLQLDAPDGVVILKSGSREVTVHGEALFQLDAPVLLRQGHVYIPVDSLSSLTGAEVTYRSIEDVTITSGSVSISVREPKEPLATAEDSSYKLYAALKDRQNYRGFILEAGAARYSYDWQAPRLPSYEPVLHAEDVDGDGQPEVVVIFTTGTGTGLHMEEIHVVDPRDGQEIPVLSAEQAADEWIESRITLEGSELVIDVKLKGETPQAWSFRIPDVEPGDHYNSQVGVGGVIYYDVEGGKLTAEAAANIGFANYIGDFEFEYDRSERGFEPVAVTFHPFPEFEKYRIR</sequence>
<proteinExistence type="predicted"/>
<accession>A0A268EX73</accession>
<dbReference type="SUPFAM" id="SSF55383">
    <property type="entry name" value="Copper amine oxidase, domain N"/>
    <property type="match status" value="1"/>
</dbReference>
<dbReference type="EMBL" id="NPBY01000028">
    <property type="protein sequence ID" value="PAD77718.1"/>
    <property type="molecule type" value="Genomic_DNA"/>
</dbReference>